<sequence>MLSSCFSFLALLPSSSNAFNLFFIAAILALRLIGPELLLELVDLLVTTDVFDKFSAASTADFSLASRTTKGRPQASLPCIFSFASLASCMLTILCYIGQRQSHAVLLALVPGCAARSPLILSSQMERTSL</sequence>
<keyword evidence="1" id="KW-0472">Membrane</keyword>
<proteinExistence type="predicted"/>
<evidence type="ECO:0000313" key="2">
    <source>
        <dbReference type="EMBL" id="MBA4636044.1"/>
    </source>
</evidence>
<reference evidence="2" key="1">
    <citation type="journal article" date="2013" name="J. Plant Res.">
        <title>Effect of fungi and light on seed germination of three Opuntia species from semiarid lands of central Mexico.</title>
        <authorList>
            <person name="Delgado-Sanchez P."/>
            <person name="Jimenez-Bremont J.F."/>
            <person name="Guerrero-Gonzalez Mde L."/>
            <person name="Flores J."/>
        </authorList>
    </citation>
    <scope>NUCLEOTIDE SEQUENCE</scope>
    <source>
        <tissue evidence="2">Cladode</tissue>
    </source>
</reference>
<name>A0A7C9DCZ8_OPUST</name>
<organism evidence="2">
    <name type="scientific">Opuntia streptacantha</name>
    <name type="common">Prickly pear cactus</name>
    <name type="synonym">Opuntia cardona</name>
    <dbReference type="NCBI Taxonomy" id="393608"/>
    <lineage>
        <taxon>Eukaryota</taxon>
        <taxon>Viridiplantae</taxon>
        <taxon>Streptophyta</taxon>
        <taxon>Embryophyta</taxon>
        <taxon>Tracheophyta</taxon>
        <taxon>Spermatophyta</taxon>
        <taxon>Magnoliopsida</taxon>
        <taxon>eudicotyledons</taxon>
        <taxon>Gunneridae</taxon>
        <taxon>Pentapetalae</taxon>
        <taxon>Caryophyllales</taxon>
        <taxon>Cactineae</taxon>
        <taxon>Cactaceae</taxon>
        <taxon>Opuntioideae</taxon>
        <taxon>Opuntia</taxon>
    </lineage>
</organism>
<protein>
    <submittedName>
        <fullName evidence="2">Uncharacterized protein</fullName>
    </submittedName>
</protein>
<reference evidence="2" key="2">
    <citation type="submission" date="2020-07" db="EMBL/GenBank/DDBJ databases">
        <authorList>
            <person name="Vera ALvarez R."/>
            <person name="Arias-Moreno D.M."/>
            <person name="Jimenez-Jacinto V."/>
            <person name="Jimenez-Bremont J.F."/>
            <person name="Swaminathan K."/>
            <person name="Moose S.P."/>
            <person name="Guerrero-Gonzalez M.L."/>
            <person name="Marino-Ramirez L."/>
            <person name="Landsman D."/>
            <person name="Rodriguez-Kessler M."/>
            <person name="Delgado-Sanchez P."/>
        </authorList>
    </citation>
    <scope>NUCLEOTIDE SEQUENCE</scope>
    <source>
        <tissue evidence="2">Cladode</tissue>
    </source>
</reference>
<accession>A0A7C9DCZ8</accession>
<dbReference type="AlphaFoldDB" id="A0A7C9DCZ8"/>
<dbReference type="EMBL" id="GISG01097969">
    <property type="protein sequence ID" value="MBA4636044.1"/>
    <property type="molecule type" value="Transcribed_RNA"/>
</dbReference>
<keyword evidence="1" id="KW-1133">Transmembrane helix</keyword>
<evidence type="ECO:0000256" key="1">
    <source>
        <dbReference type="SAM" id="Phobius"/>
    </source>
</evidence>
<keyword evidence="1" id="KW-0812">Transmembrane</keyword>
<feature type="transmembrane region" description="Helical" evidence="1">
    <location>
        <begin position="75"/>
        <end position="97"/>
    </location>
</feature>